<keyword evidence="2" id="KW-1185">Reference proteome</keyword>
<dbReference type="RefSeq" id="WP_370563635.1">
    <property type="nucleotide sequence ID" value="NZ_JBFWIB010000004.1"/>
</dbReference>
<sequence>MRMHAGETVTLGERDAEWPQFVWTTLAGGLGGWVPAALFDREHGEATAQADHETLELDADPGEVLRLQRELAGWWWAGNADGAHGWIPARVLEYLD</sequence>
<protein>
    <submittedName>
        <fullName evidence="1">Peptide-binding protein</fullName>
    </submittedName>
</protein>
<accession>A0ABV4HQJ7</accession>
<dbReference type="InterPro" id="IPR036028">
    <property type="entry name" value="SH3-like_dom_sf"/>
</dbReference>
<evidence type="ECO:0000313" key="1">
    <source>
        <dbReference type="EMBL" id="MEZ0474468.1"/>
    </source>
</evidence>
<comment type="caution">
    <text evidence="1">The sequence shown here is derived from an EMBL/GenBank/DDBJ whole genome shotgun (WGS) entry which is preliminary data.</text>
</comment>
<dbReference type="SUPFAM" id="SSF50044">
    <property type="entry name" value="SH3-domain"/>
    <property type="match status" value="1"/>
</dbReference>
<dbReference type="Proteomes" id="UP001566331">
    <property type="component" value="Unassembled WGS sequence"/>
</dbReference>
<name>A0ABV4HQJ7_9GAMM</name>
<gene>
    <name evidence="1" type="ORF">AB6713_07535</name>
</gene>
<dbReference type="Gene3D" id="2.30.30.40">
    <property type="entry name" value="SH3 Domains"/>
    <property type="match status" value="1"/>
</dbReference>
<dbReference type="EMBL" id="JBFWIC010000007">
    <property type="protein sequence ID" value="MEZ0474468.1"/>
    <property type="molecule type" value="Genomic_DNA"/>
</dbReference>
<proteinExistence type="predicted"/>
<reference evidence="1 2" key="1">
    <citation type="submission" date="2024-07" db="EMBL/GenBank/DDBJ databases">
        <title>Luteimonas salilacus sp. nov., isolated from the shore soil of Salt Lake in Tibet of China.</title>
        <authorList>
            <person name="Zhang X."/>
            <person name="Li A."/>
        </authorList>
    </citation>
    <scope>NUCLEOTIDE SEQUENCE [LARGE SCALE GENOMIC DNA]</scope>
    <source>
        <strain evidence="1 2">B3-2-R+30</strain>
    </source>
</reference>
<organism evidence="1 2">
    <name type="scientific">Luteimonas salinilitoris</name>
    <dbReference type="NCBI Taxonomy" id="3237697"/>
    <lineage>
        <taxon>Bacteria</taxon>
        <taxon>Pseudomonadati</taxon>
        <taxon>Pseudomonadota</taxon>
        <taxon>Gammaproteobacteria</taxon>
        <taxon>Lysobacterales</taxon>
        <taxon>Lysobacteraceae</taxon>
        <taxon>Luteimonas</taxon>
    </lineage>
</organism>
<evidence type="ECO:0000313" key="2">
    <source>
        <dbReference type="Proteomes" id="UP001566331"/>
    </source>
</evidence>